<name>A0A285KYU2_9NOCA</name>
<dbReference type="InterPro" id="IPR020806">
    <property type="entry name" value="PKS_PP-bd"/>
</dbReference>
<keyword evidence="5" id="KW-1185">Reference proteome</keyword>
<dbReference type="OrthoDB" id="9023404at2"/>
<sequence>MSARERVPERVRELFRAGLQVPDIDLDTPLLDYGLDSVRSAEIIIELERAFGVEISDEEASELHTARDVIECVTTKTAHRTGVGA</sequence>
<proteinExistence type="predicted"/>
<dbReference type="SMART" id="SM00823">
    <property type="entry name" value="PKS_PP"/>
    <property type="match status" value="1"/>
</dbReference>
<keyword evidence="1" id="KW-0596">Phosphopantetheine</keyword>
<evidence type="ECO:0000256" key="2">
    <source>
        <dbReference type="ARBA" id="ARBA00022553"/>
    </source>
</evidence>
<gene>
    <name evidence="4" type="ORF">SAMN04244553_0734</name>
</gene>
<dbReference type="Pfam" id="PF00550">
    <property type="entry name" value="PP-binding"/>
    <property type="match status" value="1"/>
</dbReference>
<evidence type="ECO:0000259" key="3">
    <source>
        <dbReference type="PROSITE" id="PS50075"/>
    </source>
</evidence>
<dbReference type="Proteomes" id="UP000219565">
    <property type="component" value="Unassembled WGS sequence"/>
</dbReference>
<accession>A0A285KYU2</accession>
<dbReference type="SUPFAM" id="SSF47336">
    <property type="entry name" value="ACP-like"/>
    <property type="match status" value="1"/>
</dbReference>
<dbReference type="EMBL" id="OBEG01000001">
    <property type="protein sequence ID" value="SNY76546.1"/>
    <property type="molecule type" value="Genomic_DNA"/>
</dbReference>
<feature type="domain" description="Carrier" evidence="3">
    <location>
        <begin position="2"/>
        <end position="77"/>
    </location>
</feature>
<evidence type="ECO:0000313" key="4">
    <source>
        <dbReference type="EMBL" id="SNY76546.1"/>
    </source>
</evidence>
<keyword evidence="2" id="KW-0597">Phosphoprotein</keyword>
<dbReference type="RefSeq" id="WP_097243625.1">
    <property type="nucleotide sequence ID" value="NZ_JAMTCW010000001.1"/>
</dbReference>
<evidence type="ECO:0000256" key="1">
    <source>
        <dbReference type="ARBA" id="ARBA00022450"/>
    </source>
</evidence>
<dbReference type="Gene3D" id="1.10.1200.10">
    <property type="entry name" value="ACP-like"/>
    <property type="match status" value="1"/>
</dbReference>
<organism evidence="4 5">
    <name type="scientific">Nocardia amikacinitolerans</name>
    <dbReference type="NCBI Taxonomy" id="756689"/>
    <lineage>
        <taxon>Bacteria</taxon>
        <taxon>Bacillati</taxon>
        <taxon>Actinomycetota</taxon>
        <taxon>Actinomycetes</taxon>
        <taxon>Mycobacteriales</taxon>
        <taxon>Nocardiaceae</taxon>
        <taxon>Nocardia</taxon>
    </lineage>
</organism>
<dbReference type="STRING" id="1379680.GCA_001612615_00279"/>
<reference evidence="4 5" key="1">
    <citation type="submission" date="2017-09" db="EMBL/GenBank/DDBJ databases">
        <authorList>
            <person name="Ehlers B."/>
            <person name="Leendertz F.H."/>
        </authorList>
    </citation>
    <scope>NUCLEOTIDE SEQUENCE [LARGE SCALE GENOMIC DNA]</scope>
    <source>
        <strain evidence="4 5">DSM 45537</strain>
    </source>
</reference>
<dbReference type="InterPro" id="IPR036736">
    <property type="entry name" value="ACP-like_sf"/>
</dbReference>
<dbReference type="InterPro" id="IPR009081">
    <property type="entry name" value="PP-bd_ACP"/>
</dbReference>
<dbReference type="AlphaFoldDB" id="A0A285KYU2"/>
<protein>
    <submittedName>
        <fullName evidence="4">Acyl carrier protein</fullName>
    </submittedName>
</protein>
<dbReference type="GO" id="GO:0031177">
    <property type="term" value="F:phosphopantetheine binding"/>
    <property type="evidence" value="ECO:0007669"/>
    <property type="project" value="InterPro"/>
</dbReference>
<dbReference type="PROSITE" id="PS50075">
    <property type="entry name" value="CARRIER"/>
    <property type="match status" value="1"/>
</dbReference>
<evidence type="ECO:0000313" key="5">
    <source>
        <dbReference type="Proteomes" id="UP000219565"/>
    </source>
</evidence>